<dbReference type="Proteomes" id="UP000013776">
    <property type="component" value="Unassembled WGS sequence"/>
</dbReference>
<protein>
    <submittedName>
        <fullName evidence="1">Phosphoglycerate mutase family protein</fullName>
    </submittedName>
</protein>
<sequence>MAKRIYLIRHAQAEHNVNEEYHIPDAKLTKLGESQAAQICENNPRLSQDSTRPQVIFTSPLTRTIQTSKIGFKNKAASCDIIPVAELQENSAMPCDTGSKLHIVKERFPDLDFSRVPQNWNNKRGPWEDSQTALSARAQKLRDMLAERPEERIAVVTHGGFCSYLIGTYTRFNNAECREFDLCKVDGGAWKFLSASSTEEKIIEKHVEEEAVTEDAEHTFAATEMPTKI</sequence>
<dbReference type="AlphaFoldDB" id="R4XD66"/>
<dbReference type="eggNOG" id="KOG4754">
    <property type="taxonomic scope" value="Eukaryota"/>
</dbReference>
<dbReference type="InterPro" id="IPR050275">
    <property type="entry name" value="PGM_Phosphatase"/>
</dbReference>
<dbReference type="CDD" id="cd07067">
    <property type="entry name" value="HP_PGM_like"/>
    <property type="match status" value="1"/>
</dbReference>
<dbReference type="Pfam" id="PF00300">
    <property type="entry name" value="His_Phos_1"/>
    <property type="match status" value="1"/>
</dbReference>
<dbReference type="GO" id="GO:0005737">
    <property type="term" value="C:cytoplasm"/>
    <property type="evidence" value="ECO:0007669"/>
    <property type="project" value="TreeGrafter"/>
</dbReference>
<keyword evidence="2" id="KW-1185">Reference proteome</keyword>
<dbReference type="InterPro" id="IPR029033">
    <property type="entry name" value="His_PPase_superfam"/>
</dbReference>
<dbReference type="Gene3D" id="3.40.50.1240">
    <property type="entry name" value="Phosphoglycerate mutase-like"/>
    <property type="match status" value="1"/>
</dbReference>
<dbReference type="VEuPathDB" id="FungiDB:TAPDE_002293"/>
<comment type="caution">
    <text evidence="1">The sequence shown here is derived from an EMBL/GenBank/DDBJ whole genome shotgun (WGS) entry which is preliminary data.</text>
</comment>
<dbReference type="GO" id="GO:0016791">
    <property type="term" value="F:phosphatase activity"/>
    <property type="evidence" value="ECO:0007669"/>
    <property type="project" value="TreeGrafter"/>
</dbReference>
<accession>R4XD66</accession>
<dbReference type="InterPro" id="IPR013078">
    <property type="entry name" value="His_Pase_superF_clade-1"/>
</dbReference>
<dbReference type="PANTHER" id="PTHR48100">
    <property type="entry name" value="BROAD-SPECIFICITY PHOSPHATASE YOR283W-RELATED"/>
    <property type="match status" value="1"/>
</dbReference>
<evidence type="ECO:0000313" key="2">
    <source>
        <dbReference type="Proteomes" id="UP000013776"/>
    </source>
</evidence>
<gene>
    <name evidence="1" type="ORF">TAPDE_002293</name>
</gene>
<dbReference type="OrthoDB" id="496981at2759"/>
<dbReference type="EMBL" id="CAHR02000081">
    <property type="protein sequence ID" value="CCG82348.1"/>
    <property type="molecule type" value="Genomic_DNA"/>
</dbReference>
<evidence type="ECO:0000313" key="1">
    <source>
        <dbReference type="EMBL" id="CCG82348.1"/>
    </source>
</evidence>
<proteinExistence type="predicted"/>
<dbReference type="SUPFAM" id="SSF53254">
    <property type="entry name" value="Phosphoglycerate mutase-like"/>
    <property type="match status" value="1"/>
</dbReference>
<organism evidence="1 2">
    <name type="scientific">Taphrina deformans (strain PYCC 5710 / ATCC 11124 / CBS 356.35 / IMI 108563 / JCM 9778 / NBRC 8474)</name>
    <name type="common">Peach leaf curl fungus</name>
    <name type="synonym">Lalaria deformans</name>
    <dbReference type="NCBI Taxonomy" id="1097556"/>
    <lineage>
        <taxon>Eukaryota</taxon>
        <taxon>Fungi</taxon>
        <taxon>Dikarya</taxon>
        <taxon>Ascomycota</taxon>
        <taxon>Taphrinomycotina</taxon>
        <taxon>Taphrinomycetes</taxon>
        <taxon>Taphrinales</taxon>
        <taxon>Taphrinaceae</taxon>
        <taxon>Taphrina</taxon>
    </lineage>
</organism>
<name>R4XD66_TAPDE</name>
<dbReference type="PANTHER" id="PTHR48100:SF54">
    <property type="entry name" value="PHOSPHATASE SPAC5H10.03-RELATED"/>
    <property type="match status" value="1"/>
</dbReference>
<reference evidence="1 2" key="1">
    <citation type="journal article" date="2013" name="MBio">
        <title>Genome sequencing of the plant pathogen Taphrina deformans, the causal agent of peach leaf curl.</title>
        <authorList>
            <person name="Cisse O.H."/>
            <person name="Almeida J.M.G.C.F."/>
            <person name="Fonseca A."/>
            <person name="Kumar A.A."/>
            <person name="Salojaervi J."/>
            <person name="Overmyer K."/>
            <person name="Hauser P.M."/>
            <person name="Pagni M."/>
        </authorList>
    </citation>
    <scope>NUCLEOTIDE SEQUENCE [LARGE SCALE GENOMIC DNA]</scope>
    <source>
        <strain evidence="2">PYCC 5710 / ATCC 11124 / CBS 356.35 / IMI 108563 / JCM 9778 / NBRC 8474</strain>
    </source>
</reference>
<dbReference type="SMART" id="SM00855">
    <property type="entry name" value="PGAM"/>
    <property type="match status" value="1"/>
</dbReference>